<evidence type="ECO:0000256" key="1">
    <source>
        <dbReference type="SAM" id="MobiDB-lite"/>
    </source>
</evidence>
<protein>
    <recommendedName>
        <fullName evidence="2">Aminotransferase-like plant mobile domain-containing protein</fullName>
    </recommendedName>
</protein>
<comment type="caution">
    <text evidence="3">The sequence shown here is derived from an EMBL/GenBank/DDBJ whole genome shotgun (WGS) entry which is preliminary data.</text>
</comment>
<evidence type="ECO:0000313" key="3">
    <source>
        <dbReference type="EMBL" id="KAH1129269.1"/>
    </source>
</evidence>
<sequence>MRREEEREGEGGTGIAMARLINNDPHISNAVNNMVIYCYLLITEDIALQLGLPIYGSTVTGVSAIVEPAALCYSLLGVLPSNDESNFSGLKFTWLKANFEHLLVNATEEELICAAQAYIMHILRGVFMPNANNNKVHIQYLPLLANLSNVHSYSWGSTVLAVLYREFCRTTKPDTVDIGGEGSLDQQERETWNALGGCAPKIYCDRPGAYEPVADIEAKPEPDLELELEPQPEPERSHTHSTDSSYHPNLLGNDYSPGLVNG</sequence>
<accession>A0A9D3WIH7</accession>
<dbReference type="InterPro" id="IPR044824">
    <property type="entry name" value="MAIN-like"/>
</dbReference>
<dbReference type="InterPro" id="IPR019557">
    <property type="entry name" value="AminoTfrase-like_pln_mobile"/>
</dbReference>
<dbReference type="Pfam" id="PF10536">
    <property type="entry name" value="PMD"/>
    <property type="match status" value="1"/>
</dbReference>
<dbReference type="Proteomes" id="UP000828251">
    <property type="component" value="Unassembled WGS sequence"/>
</dbReference>
<name>A0A9D3WIH7_9ROSI</name>
<evidence type="ECO:0000259" key="2">
    <source>
        <dbReference type="Pfam" id="PF10536"/>
    </source>
</evidence>
<evidence type="ECO:0000313" key="4">
    <source>
        <dbReference type="Proteomes" id="UP000828251"/>
    </source>
</evidence>
<dbReference type="EMBL" id="JAIQCV010000001">
    <property type="protein sequence ID" value="KAH1129269.1"/>
    <property type="molecule type" value="Genomic_DNA"/>
</dbReference>
<dbReference type="PANTHER" id="PTHR46033">
    <property type="entry name" value="PROTEIN MAIN-LIKE 2"/>
    <property type="match status" value="1"/>
</dbReference>
<feature type="region of interest" description="Disordered" evidence="1">
    <location>
        <begin position="217"/>
        <end position="262"/>
    </location>
</feature>
<gene>
    <name evidence="3" type="ORF">J1N35_000647</name>
</gene>
<feature type="domain" description="Aminotransferase-like plant mobile" evidence="2">
    <location>
        <begin position="44"/>
        <end position="180"/>
    </location>
</feature>
<keyword evidence="4" id="KW-1185">Reference proteome</keyword>
<proteinExistence type="predicted"/>
<reference evidence="3 4" key="1">
    <citation type="journal article" date="2021" name="Plant Biotechnol. J.">
        <title>Multi-omics assisted identification of the key and species-specific regulatory components of drought-tolerant mechanisms in Gossypium stocksii.</title>
        <authorList>
            <person name="Yu D."/>
            <person name="Ke L."/>
            <person name="Zhang D."/>
            <person name="Wu Y."/>
            <person name="Sun Y."/>
            <person name="Mei J."/>
            <person name="Sun J."/>
            <person name="Sun Y."/>
        </authorList>
    </citation>
    <scope>NUCLEOTIDE SEQUENCE [LARGE SCALE GENOMIC DNA]</scope>
    <source>
        <strain evidence="4">cv. E1</strain>
        <tissue evidence="3">Leaf</tissue>
    </source>
</reference>
<dbReference type="OrthoDB" id="1936739at2759"/>
<organism evidence="3 4">
    <name type="scientific">Gossypium stocksii</name>
    <dbReference type="NCBI Taxonomy" id="47602"/>
    <lineage>
        <taxon>Eukaryota</taxon>
        <taxon>Viridiplantae</taxon>
        <taxon>Streptophyta</taxon>
        <taxon>Embryophyta</taxon>
        <taxon>Tracheophyta</taxon>
        <taxon>Spermatophyta</taxon>
        <taxon>Magnoliopsida</taxon>
        <taxon>eudicotyledons</taxon>
        <taxon>Gunneridae</taxon>
        <taxon>Pentapetalae</taxon>
        <taxon>rosids</taxon>
        <taxon>malvids</taxon>
        <taxon>Malvales</taxon>
        <taxon>Malvaceae</taxon>
        <taxon>Malvoideae</taxon>
        <taxon>Gossypium</taxon>
    </lineage>
</organism>
<dbReference type="GO" id="GO:0010073">
    <property type="term" value="P:meristem maintenance"/>
    <property type="evidence" value="ECO:0007669"/>
    <property type="project" value="InterPro"/>
</dbReference>
<feature type="compositionally biased region" description="Acidic residues" evidence="1">
    <location>
        <begin position="223"/>
        <end position="232"/>
    </location>
</feature>
<dbReference type="AlphaFoldDB" id="A0A9D3WIH7"/>
<dbReference type="PANTHER" id="PTHR46033:SF8">
    <property type="entry name" value="PROTEIN MAINTENANCE OF MERISTEMS-LIKE"/>
    <property type="match status" value="1"/>
</dbReference>